<feature type="transmembrane region" description="Helical" evidence="3">
    <location>
        <begin position="426"/>
        <end position="447"/>
    </location>
</feature>
<keyword evidence="1 4" id="KW-0732">Signal</keyword>
<dbReference type="Gene3D" id="2.90.10.30">
    <property type="match status" value="1"/>
</dbReference>
<reference evidence="6 7" key="1">
    <citation type="submission" date="2024-01" db="EMBL/GenBank/DDBJ databases">
        <title>Genome assemblies of Stephania.</title>
        <authorList>
            <person name="Yang L."/>
        </authorList>
    </citation>
    <scope>NUCLEOTIDE SEQUENCE [LARGE SCALE GENOMIC DNA]</scope>
    <source>
        <strain evidence="6">YNDBR</strain>
        <tissue evidence="6">Leaf</tissue>
    </source>
</reference>
<keyword evidence="7" id="KW-1185">Reference proteome</keyword>
<dbReference type="Pfam" id="PF00954">
    <property type="entry name" value="S_locus_glycop"/>
    <property type="match status" value="1"/>
</dbReference>
<keyword evidence="2" id="KW-1015">Disulfide bond</keyword>
<dbReference type="AlphaFoldDB" id="A0AAP0LBK9"/>
<dbReference type="SUPFAM" id="SSF51110">
    <property type="entry name" value="alpha-D-mannose-specific plant lectins"/>
    <property type="match status" value="1"/>
</dbReference>
<dbReference type="InterPro" id="IPR000858">
    <property type="entry name" value="S_locus_glycoprot_dom"/>
</dbReference>
<evidence type="ECO:0000313" key="6">
    <source>
        <dbReference type="EMBL" id="KAK9167991.1"/>
    </source>
</evidence>
<name>A0AAP0LBK9_9MAGN</name>
<dbReference type="PROSITE" id="PS50927">
    <property type="entry name" value="BULB_LECTIN"/>
    <property type="match status" value="1"/>
</dbReference>
<keyword evidence="3" id="KW-0812">Transmembrane</keyword>
<feature type="domain" description="Bulb-type lectin" evidence="5">
    <location>
        <begin position="35"/>
        <end position="153"/>
    </location>
</feature>
<evidence type="ECO:0000256" key="4">
    <source>
        <dbReference type="SAM" id="SignalP"/>
    </source>
</evidence>
<gene>
    <name evidence="6" type="ORF">Syun_000131</name>
</gene>
<dbReference type="InterPro" id="IPR036426">
    <property type="entry name" value="Bulb-type_lectin_dom_sf"/>
</dbReference>
<dbReference type="InterPro" id="IPR051343">
    <property type="entry name" value="G-type_lectin_kinases/EP1-like"/>
</dbReference>
<keyword evidence="3" id="KW-0472">Membrane</keyword>
<proteinExistence type="predicted"/>
<dbReference type="EMBL" id="JBBNAF010000001">
    <property type="protein sequence ID" value="KAK9167991.1"/>
    <property type="molecule type" value="Genomic_DNA"/>
</dbReference>
<evidence type="ECO:0000313" key="7">
    <source>
        <dbReference type="Proteomes" id="UP001420932"/>
    </source>
</evidence>
<dbReference type="PANTHER" id="PTHR47976">
    <property type="entry name" value="G-TYPE LECTIN S-RECEPTOR-LIKE SERINE/THREONINE-PROTEIN KINASE SD2-5"/>
    <property type="match status" value="1"/>
</dbReference>
<dbReference type="Proteomes" id="UP001420932">
    <property type="component" value="Unassembled WGS sequence"/>
</dbReference>
<evidence type="ECO:0000259" key="5">
    <source>
        <dbReference type="PROSITE" id="PS50927"/>
    </source>
</evidence>
<dbReference type="GO" id="GO:0048544">
    <property type="term" value="P:recognition of pollen"/>
    <property type="evidence" value="ECO:0007669"/>
    <property type="project" value="InterPro"/>
</dbReference>
<feature type="signal peptide" evidence="4">
    <location>
        <begin position="1"/>
        <end position="17"/>
    </location>
</feature>
<evidence type="ECO:0000256" key="3">
    <source>
        <dbReference type="SAM" id="Phobius"/>
    </source>
</evidence>
<feature type="chain" id="PRO_5042833124" description="Bulb-type lectin domain-containing protein" evidence="4">
    <location>
        <begin position="18"/>
        <end position="519"/>
    </location>
</feature>
<evidence type="ECO:0000256" key="1">
    <source>
        <dbReference type="ARBA" id="ARBA00022729"/>
    </source>
</evidence>
<comment type="caution">
    <text evidence="6">The sequence shown here is derived from an EMBL/GenBank/DDBJ whole genome shotgun (WGS) entry which is preliminary data.</text>
</comment>
<dbReference type="PANTHER" id="PTHR47976:SF120">
    <property type="entry name" value="G-TYPE LECTIN S-RECEPTOR-LIKE SERINE_THREONINE-PROTEIN KINASE SD2-5"/>
    <property type="match status" value="1"/>
</dbReference>
<evidence type="ECO:0000256" key="2">
    <source>
        <dbReference type="ARBA" id="ARBA00023157"/>
    </source>
</evidence>
<sequence>MLCLLGFFIYFFTCCLSKSDVQIGFQVMIPIPSPYDKNFTGRAFFLETATSSVPNFKAALSVEDINGSYSCSLQVFIGDFKVWSSGHFSQFKPAEVCVLELTEKGDLQLKDSKEQIGWRSGTSGQGVEKLQLLSTGDLVLTTGMHLTKWRSFDTPTDVMLWGQRISIATRLTSFPTNTNMFYSFEIQHDKIALLLNSGTLRYSYWDFRPTEGRNITFAHLGSTGLKLFDGNYRKIAQISVRQKEQPLRFLTLGDITGNLGFYHYSPTKGKFEASFQALNTTCDLPLACGPYGICTHSNSCSCIQFSSQIYALNPKCNEGFSTEFCRGGDGVEMVEIMGVSNVLRVPPKRINVSKEECVHLCIEDCKCSAVLYTVTSSAGILRECFHYGLVRGVKQVDQRIGLSYLVKVPKGTMVEKKKKGSKVKKWLLLMGGVVDGLIILVQFTYWLQRRTIRYAALNMASLSDIVLLSYTENSSKWAVKARLSTAINARRKNHLSKKSSGLSGDCHVDLRYLMERPKG</sequence>
<keyword evidence="3" id="KW-1133">Transmembrane helix</keyword>
<dbReference type="Pfam" id="PF01453">
    <property type="entry name" value="B_lectin"/>
    <property type="match status" value="1"/>
</dbReference>
<organism evidence="6 7">
    <name type="scientific">Stephania yunnanensis</name>
    <dbReference type="NCBI Taxonomy" id="152371"/>
    <lineage>
        <taxon>Eukaryota</taxon>
        <taxon>Viridiplantae</taxon>
        <taxon>Streptophyta</taxon>
        <taxon>Embryophyta</taxon>
        <taxon>Tracheophyta</taxon>
        <taxon>Spermatophyta</taxon>
        <taxon>Magnoliopsida</taxon>
        <taxon>Ranunculales</taxon>
        <taxon>Menispermaceae</taxon>
        <taxon>Menispermoideae</taxon>
        <taxon>Cissampelideae</taxon>
        <taxon>Stephania</taxon>
    </lineage>
</organism>
<dbReference type="InterPro" id="IPR001480">
    <property type="entry name" value="Bulb-type_lectin_dom"/>
</dbReference>
<accession>A0AAP0LBK9</accession>
<protein>
    <recommendedName>
        <fullName evidence="5">Bulb-type lectin domain-containing protein</fullName>
    </recommendedName>
</protein>